<name>I2Q7I8_9BACT</name>
<dbReference type="SMART" id="SM00953">
    <property type="entry name" value="RES"/>
    <property type="match status" value="1"/>
</dbReference>
<dbReference type="Pfam" id="PF08808">
    <property type="entry name" value="RES"/>
    <property type="match status" value="1"/>
</dbReference>
<accession>I2Q7I8</accession>
<dbReference type="STRING" id="596152.DesU5LDRAFT_0019"/>
<sequence length="225" mass="24568">MSLPACVFLRIRDSHRLIAANQRNGSGLERIADDAAHLLVLTELEQATNDRPRGECDLLPGIGRDQLVAGVPLAAVINAAFCYASPEGGRFNGPDQGAWYAGFELETSQAEITHHKSRHYLEIDWQAEDATAYDDYLANFEGEFHDIRNAAAFAPCLDPGSYLASQALALELLKIGAPGIVYPSARTRGSCLACLRPSLVQNVRLSTPHAFLWRGLRSGPVWLEP</sequence>
<reference evidence="2" key="1">
    <citation type="submission" date="2011-11" db="EMBL/GenBank/DDBJ databases">
        <title>Improved High-Quality Draft sequence of Desulfovibrio sp. U5L.</title>
        <authorList>
            <consortium name="US DOE Joint Genome Institute"/>
            <person name="Lucas S."/>
            <person name="Han J."/>
            <person name="Lapidus A."/>
            <person name="Cheng J.-F."/>
            <person name="Goodwin L."/>
            <person name="Pitluck S."/>
            <person name="Peters L."/>
            <person name="Ovchinnikova G."/>
            <person name="Held B."/>
            <person name="Detter J.C."/>
            <person name="Han C."/>
            <person name="Tapia R."/>
            <person name="Land M."/>
            <person name="Hauser L."/>
            <person name="Kyrpides N."/>
            <person name="Ivanova N."/>
            <person name="Pagani I."/>
            <person name="Gabster J."/>
            <person name="Walker C."/>
            <person name="Stolyar S."/>
            <person name="Stahl D."/>
            <person name="Arkin A."/>
            <person name="Dehal P."/>
            <person name="Hazen T."/>
            <person name="Woyke T."/>
        </authorList>
    </citation>
    <scope>NUCLEOTIDE SEQUENCE [LARGE SCALE GENOMIC DNA]</scope>
    <source>
        <strain evidence="2">U5L</strain>
    </source>
</reference>
<feature type="domain" description="RES" evidence="1">
    <location>
        <begin position="80"/>
        <end position="206"/>
    </location>
</feature>
<evidence type="ECO:0000313" key="2">
    <source>
        <dbReference type="EMBL" id="EIG55744.1"/>
    </source>
</evidence>
<gene>
    <name evidence="2" type="ORF">DesU5LDRAFT_0019</name>
</gene>
<proteinExistence type="predicted"/>
<evidence type="ECO:0000259" key="1">
    <source>
        <dbReference type="SMART" id="SM00953"/>
    </source>
</evidence>
<dbReference type="eggNOG" id="COG5654">
    <property type="taxonomic scope" value="Bacteria"/>
</dbReference>
<protein>
    <submittedName>
        <fullName evidence="2">RES domain-containing protein</fullName>
    </submittedName>
</protein>
<dbReference type="InterPro" id="IPR014914">
    <property type="entry name" value="RES_dom"/>
</dbReference>
<dbReference type="EMBL" id="JH600067">
    <property type="protein sequence ID" value="EIG55744.1"/>
    <property type="molecule type" value="Genomic_DNA"/>
</dbReference>
<dbReference type="HOGENOM" id="CLU_074555_1_0_7"/>
<dbReference type="OrthoDB" id="9795903at2"/>
<dbReference type="AlphaFoldDB" id="I2Q7I8"/>
<organism evidence="2">
    <name type="scientific">Desulfovibrio sp. U5L</name>
    <dbReference type="NCBI Taxonomy" id="596152"/>
    <lineage>
        <taxon>Bacteria</taxon>
        <taxon>Pseudomonadati</taxon>
        <taxon>Thermodesulfobacteriota</taxon>
        <taxon>Desulfovibrionia</taxon>
        <taxon>Desulfovibrionales</taxon>
        <taxon>Desulfovibrionaceae</taxon>
        <taxon>Desulfovibrio</taxon>
    </lineage>
</organism>